<sequence length="60" mass="6589">MKGTHFGSVIVAEHLHRSGVAMLTDIYAKSLTSRDVQEASASTAFRQKETPRRLLRGGFA</sequence>
<dbReference type="EMBL" id="DOOG01000046">
    <property type="protein sequence ID" value="HBU97281.1"/>
    <property type="molecule type" value="Genomic_DNA"/>
</dbReference>
<reference evidence="3 4" key="1">
    <citation type="journal article" date="2018" name="Nat. Biotechnol.">
        <title>A standardized bacterial taxonomy based on genome phylogeny substantially revises the tree of life.</title>
        <authorList>
            <person name="Parks D.H."/>
            <person name="Chuvochina M."/>
            <person name="Waite D.W."/>
            <person name="Rinke C."/>
            <person name="Skarshewski A."/>
            <person name="Chaumeil P.A."/>
            <person name="Hugenholtz P."/>
        </authorList>
    </citation>
    <scope>NUCLEOTIDE SEQUENCE [LARGE SCALE GENOMIC DNA]</scope>
    <source>
        <strain evidence="1">UBA8707</strain>
        <strain evidence="2">UBA9881</strain>
    </source>
</reference>
<evidence type="ECO:0000313" key="1">
    <source>
        <dbReference type="EMBL" id="HBU97281.1"/>
    </source>
</evidence>
<proteinExistence type="predicted"/>
<gene>
    <name evidence="1" type="ORF">DEF21_05155</name>
    <name evidence="2" type="ORF">DHR80_11085</name>
</gene>
<organism evidence="1 4">
    <name type="scientific">Thalassospira lucentensis</name>
    <dbReference type="NCBI Taxonomy" id="168935"/>
    <lineage>
        <taxon>Bacteria</taxon>
        <taxon>Pseudomonadati</taxon>
        <taxon>Pseudomonadota</taxon>
        <taxon>Alphaproteobacteria</taxon>
        <taxon>Rhodospirillales</taxon>
        <taxon>Thalassospiraceae</taxon>
        <taxon>Thalassospira</taxon>
    </lineage>
</organism>
<evidence type="ECO:0000313" key="4">
    <source>
        <dbReference type="Proteomes" id="UP000264753"/>
    </source>
</evidence>
<dbReference type="Proteomes" id="UP000264179">
    <property type="component" value="Unassembled WGS sequence"/>
</dbReference>
<comment type="caution">
    <text evidence="1">The sequence shown here is derived from an EMBL/GenBank/DDBJ whole genome shotgun (WGS) entry which is preliminary data.</text>
</comment>
<dbReference type="AlphaFoldDB" id="A0A358HQ54"/>
<protein>
    <submittedName>
        <fullName evidence="1">Uncharacterized protein</fullName>
    </submittedName>
</protein>
<accession>A0A358HQ54</accession>
<dbReference type="Proteomes" id="UP000264753">
    <property type="component" value="Unassembled WGS sequence"/>
</dbReference>
<name>A0A358HQ54_9PROT</name>
<evidence type="ECO:0000313" key="3">
    <source>
        <dbReference type="Proteomes" id="UP000264179"/>
    </source>
</evidence>
<dbReference type="EMBL" id="DPOP01000089">
    <property type="protein sequence ID" value="HCW67726.1"/>
    <property type="molecule type" value="Genomic_DNA"/>
</dbReference>
<evidence type="ECO:0000313" key="2">
    <source>
        <dbReference type="EMBL" id="HCW67726.1"/>
    </source>
</evidence>